<dbReference type="AlphaFoldDB" id="A0A4R0I6S7"/>
<feature type="transmembrane region" description="Helical" evidence="5">
    <location>
        <begin position="104"/>
        <end position="120"/>
    </location>
</feature>
<gene>
    <name evidence="6" type="ORF">E0H50_33455</name>
</gene>
<evidence type="ECO:0000256" key="1">
    <source>
        <dbReference type="ARBA" id="ARBA00004141"/>
    </source>
</evidence>
<comment type="caution">
    <text evidence="6">The sequence shown here is derived from an EMBL/GenBank/DDBJ whole genome shotgun (WGS) entry which is preliminary data.</text>
</comment>
<keyword evidence="4 5" id="KW-0472">Membrane</keyword>
<dbReference type="GO" id="GO:0016020">
    <property type="term" value="C:membrane"/>
    <property type="evidence" value="ECO:0007669"/>
    <property type="project" value="UniProtKB-SubCell"/>
</dbReference>
<dbReference type="RefSeq" id="WP_131295001.1">
    <property type="nucleotide sequence ID" value="NZ_SJKA01000016.1"/>
</dbReference>
<accession>A0A4R0I6S7</accession>
<evidence type="ECO:0000256" key="2">
    <source>
        <dbReference type="ARBA" id="ARBA00022692"/>
    </source>
</evidence>
<evidence type="ECO:0000256" key="3">
    <source>
        <dbReference type="ARBA" id="ARBA00022989"/>
    </source>
</evidence>
<comment type="subcellular location">
    <subcellularLocation>
        <location evidence="1">Membrane</location>
        <topology evidence="1">Multi-pass membrane protein</topology>
    </subcellularLocation>
</comment>
<feature type="transmembrane region" description="Helical" evidence="5">
    <location>
        <begin position="16"/>
        <end position="35"/>
    </location>
</feature>
<reference evidence="6 7" key="1">
    <citation type="submission" date="2019-02" db="EMBL/GenBank/DDBJ databases">
        <title>Kribbella capetownensis sp. nov. and Kribbella speibonae sp. nov., isolated from soil.</title>
        <authorList>
            <person name="Curtis S.M."/>
            <person name="Norton I."/>
            <person name="Everest G.J."/>
            <person name="Meyers P.R."/>
        </authorList>
    </citation>
    <scope>NUCLEOTIDE SEQUENCE [LARGE SCALE GENOMIC DNA]</scope>
    <source>
        <strain evidence="6 7">DSM 27082</strain>
    </source>
</reference>
<dbReference type="OrthoDB" id="3576439at2"/>
<evidence type="ECO:0000313" key="6">
    <source>
        <dbReference type="EMBL" id="TCC24054.1"/>
    </source>
</evidence>
<sequence length="124" mass="12922">MSTSVSTRRTVRAGTVVLWVVQALLAALFVMAALPKLTGDPVMVDMFAAIGVGQWLRYAVGVLELAGAVGLLVPRLCRPAALGLVALMIGASATNIFLFGASPAIPLTYLAVAGAVAWFRRPVK</sequence>
<keyword evidence="7" id="KW-1185">Reference proteome</keyword>
<evidence type="ECO:0000256" key="4">
    <source>
        <dbReference type="ARBA" id="ARBA00023136"/>
    </source>
</evidence>
<feature type="transmembrane region" description="Helical" evidence="5">
    <location>
        <begin position="55"/>
        <end position="73"/>
    </location>
</feature>
<dbReference type="Proteomes" id="UP000292695">
    <property type="component" value="Unassembled WGS sequence"/>
</dbReference>
<organism evidence="6 7">
    <name type="scientific">Kribbella sindirgiensis</name>
    <dbReference type="NCBI Taxonomy" id="1124744"/>
    <lineage>
        <taxon>Bacteria</taxon>
        <taxon>Bacillati</taxon>
        <taxon>Actinomycetota</taxon>
        <taxon>Actinomycetes</taxon>
        <taxon>Propionibacteriales</taxon>
        <taxon>Kribbellaceae</taxon>
        <taxon>Kribbella</taxon>
    </lineage>
</organism>
<evidence type="ECO:0000313" key="7">
    <source>
        <dbReference type="Proteomes" id="UP000292695"/>
    </source>
</evidence>
<name>A0A4R0I6S7_9ACTN</name>
<protein>
    <submittedName>
        <fullName evidence="6">DoxX family protein</fullName>
    </submittedName>
</protein>
<keyword evidence="2 5" id="KW-0812">Transmembrane</keyword>
<dbReference type="InterPro" id="IPR032808">
    <property type="entry name" value="DoxX"/>
</dbReference>
<proteinExistence type="predicted"/>
<evidence type="ECO:0000256" key="5">
    <source>
        <dbReference type="SAM" id="Phobius"/>
    </source>
</evidence>
<dbReference type="EMBL" id="SJKA01000016">
    <property type="protein sequence ID" value="TCC24054.1"/>
    <property type="molecule type" value="Genomic_DNA"/>
</dbReference>
<dbReference type="Pfam" id="PF13564">
    <property type="entry name" value="DoxX_2"/>
    <property type="match status" value="1"/>
</dbReference>
<keyword evidence="3 5" id="KW-1133">Transmembrane helix</keyword>